<keyword evidence="2" id="KW-0433">Leucine-rich repeat</keyword>
<keyword evidence="3" id="KW-0677">Repeat</keyword>
<dbReference type="Pfam" id="PF00560">
    <property type="entry name" value="LRR_1"/>
    <property type="match status" value="1"/>
</dbReference>
<reference evidence="5" key="1">
    <citation type="submission" date="2014-11" db="EMBL/GenBank/DDBJ databases">
        <authorList>
            <person name="Otto D Thomas"/>
            <person name="Naeem Raeece"/>
        </authorList>
    </citation>
    <scope>NUCLEOTIDE SEQUENCE</scope>
</reference>
<dbReference type="Gene3D" id="3.80.10.10">
    <property type="entry name" value="Ribonuclease Inhibitor"/>
    <property type="match status" value="2"/>
</dbReference>
<evidence type="ECO:0000256" key="3">
    <source>
        <dbReference type="ARBA" id="ARBA00022737"/>
    </source>
</evidence>
<dbReference type="PhylomeDB" id="A0A0G4I6D4"/>
<dbReference type="PANTHER" id="PTHR24113:SF12">
    <property type="entry name" value="RAN GTPASE-ACTIVATING PROTEIN 1"/>
    <property type="match status" value="1"/>
</dbReference>
<dbReference type="InterPro" id="IPR001611">
    <property type="entry name" value="Leu-rich_rpt"/>
</dbReference>
<sequence length="424" mass="45076">MQGRSHLPFRSLDLSAFTLSASKLKLLLSSLPAGPGILETLTCGPHVCKDSCLSVLQDFLLRLKAEETGGVPSMCLKTLNLANCDLDERHGAIFHLLPRSLEHLDLSGNHLRSGSINVLGSLLSSGWQKSLLSLDLSDNPLGPSGLRAFAKGLSSCPQSLPLQSLKLARTKAKAEGVEALAEALKANKTTSLQTLDLAENEMRAPGLKHLSSAVNGEAVPQLRVLIVKGNFLARLPSGQTDTAPVSELLSTSSLKELEKLDLSENRLFDREIGGEGTGSQLSAAAFAVPGRFPKLRRLDLGVRYPAVISSEQLAAFATALGVEGAHSLQELVIPCGGSEDNPNQEGVVALASALSSGHLCALTGLKIEDREDMTSDAFATLSRSLITSRAPLLQTLDLGMMKRTLRMGWGPWPRDSGGAGCHRW</sequence>
<dbReference type="VEuPathDB" id="CryptoDB:Cvel_11383"/>
<dbReference type="GO" id="GO:0006913">
    <property type="term" value="P:nucleocytoplasmic transport"/>
    <property type="evidence" value="ECO:0007669"/>
    <property type="project" value="TreeGrafter"/>
</dbReference>
<dbReference type="Pfam" id="PF13516">
    <property type="entry name" value="LRR_6"/>
    <property type="match status" value="2"/>
</dbReference>
<organism evidence="5">
    <name type="scientific">Chromera velia CCMP2878</name>
    <dbReference type="NCBI Taxonomy" id="1169474"/>
    <lineage>
        <taxon>Eukaryota</taxon>
        <taxon>Sar</taxon>
        <taxon>Alveolata</taxon>
        <taxon>Colpodellida</taxon>
        <taxon>Chromeraceae</taxon>
        <taxon>Chromera</taxon>
    </lineage>
</organism>
<dbReference type="GO" id="GO:0031267">
    <property type="term" value="F:small GTPase binding"/>
    <property type="evidence" value="ECO:0007669"/>
    <property type="project" value="TreeGrafter"/>
</dbReference>
<dbReference type="PROSITE" id="PS51450">
    <property type="entry name" value="LRR"/>
    <property type="match status" value="1"/>
</dbReference>
<dbReference type="GO" id="GO:0005829">
    <property type="term" value="C:cytosol"/>
    <property type="evidence" value="ECO:0007669"/>
    <property type="project" value="TreeGrafter"/>
</dbReference>
<evidence type="ECO:0000256" key="1">
    <source>
        <dbReference type="ARBA" id="ARBA00022468"/>
    </source>
</evidence>
<keyword evidence="4" id="KW-0175">Coiled coil</keyword>
<dbReference type="AlphaFoldDB" id="A0A0G4I6D4"/>
<dbReference type="InterPro" id="IPR027038">
    <property type="entry name" value="RanGap"/>
</dbReference>
<evidence type="ECO:0000313" key="5">
    <source>
        <dbReference type="EMBL" id="CEM52602.1"/>
    </source>
</evidence>
<dbReference type="PANTHER" id="PTHR24113">
    <property type="entry name" value="RAN GTPASE-ACTIVATING PROTEIN 1"/>
    <property type="match status" value="1"/>
</dbReference>
<evidence type="ECO:0000256" key="2">
    <source>
        <dbReference type="ARBA" id="ARBA00022614"/>
    </source>
</evidence>
<proteinExistence type="predicted"/>
<dbReference type="SMART" id="SM00368">
    <property type="entry name" value="LRR_RI"/>
    <property type="match status" value="5"/>
</dbReference>
<gene>
    <name evidence="5" type="ORF">Cvel_11383</name>
</gene>
<dbReference type="GO" id="GO:0048471">
    <property type="term" value="C:perinuclear region of cytoplasm"/>
    <property type="evidence" value="ECO:0007669"/>
    <property type="project" value="TreeGrafter"/>
</dbReference>
<keyword evidence="1" id="KW-0343">GTPase activation</keyword>
<dbReference type="SUPFAM" id="SSF52047">
    <property type="entry name" value="RNI-like"/>
    <property type="match status" value="1"/>
</dbReference>
<evidence type="ECO:0000256" key="4">
    <source>
        <dbReference type="SAM" id="Coils"/>
    </source>
</evidence>
<dbReference type="EMBL" id="CDMZ01005300">
    <property type="protein sequence ID" value="CEM52602.1"/>
    <property type="molecule type" value="Genomic_DNA"/>
</dbReference>
<accession>A0A0G4I6D4</accession>
<feature type="coiled-coil region" evidence="4">
    <location>
        <begin position="167"/>
        <end position="201"/>
    </location>
</feature>
<dbReference type="PRINTS" id="PR00019">
    <property type="entry name" value="LEURICHRPT"/>
</dbReference>
<name>A0A0G4I6D4_9ALVE</name>
<dbReference type="GO" id="GO:0005634">
    <property type="term" value="C:nucleus"/>
    <property type="evidence" value="ECO:0007669"/>
    <property type="project" value="TreeGrafter"/>
</dbReference>
<dbReference type="InterPro" id="IPR032675">
    <property type="entry name" value="LRR_dom_sf"/>
</dbReference>
<dbReference type="GO" id="GO:0005096">
    <property type="term" value="F:GTPase activator activity"/>
    <property type="evidence" value="ECO:0007669"/>
    <property type="project" value="UniProtKB-KW"/>
</dbReference>
<protein>
    <submittedName>
        <fullName evidence="5">Uncharacterized protein</fullName>
    </submittedName>
</protein>